<proteinExistence type="predicted"/>
<organism evidence="1 2">
    <name type="scientific">Pseudomonas phage pf16</name>
    <dbReference type="NCBI Taxonomy" id="1815630"/>
    <lineage>
        <taxon>Viruses</taxon>
        <taxon>Duplodnaviria</taxon>
        <taxon>Heunggongvirae</taxon>
        <taxon>Uroviricota</taxon>
        <taxon>Caudoviricetes</taxon>
        <taxon>Chakrabartyvirus</taxon>
        <taxon>Chakrabartyvirus pf16</taxon>
    </lineage>
</organism>
<dbReference type="Proteomes" id="UP000225821">
    <property type="component" value="Segment"/>
</dbReference>
<protein>
    <submittedName>
        <fullName evidence="1">Uncharacterized protein</fullName>
    </submittedName>
</protein>
<keyword evidence="2" id="KW-1185">Reference proteome</keyword>
<reference evidence="1 2" key="1">
    <citation type="submission" date="2016-03" db="EMBL/GenBank/DDBJ databases">
        <title>Characterisation of pf16 and phiPMW: Two novel phages infecting Pseudomonas putida PpG1.</title>
        <authorList>
            <person name="Magill D.J."/>
            <person name="Krylov V.N."/>
            <person name="Shaburova O.V."/>
            <person name="Allen C.C.R."/>
            <person name="McGrath J.W."/>
            <person name="Quinn J.P."/>
            <person name="Kulakov L.A."/>
        </authorList>
    </citation>
    <scope>NUCLEOTIDE SEQUENCE [LARGE SCALE GENOMIC DNA]</scope>
</reference>
<name>A0A1S5R3K5_9CAUD</name>
<dbReference type="EMBL" id="KU873925">
    <property type="protein sequence ID" value="AND74979.1"/>
    <property type="molecule type" value="Genomic_DNA"/>
</dbReference>
<dbReference type="Gene3D" id="2.60.120.380">
    <property type="match status" value="1"/>
</dbReference>
<dbReference type="OrthoDB" id="805at10239"/>
<evidence type="ECO:0000313" key="2">
    <source>
        <dbReference type="Proteomes" id="UP000225821"/>
    </source>
</evidence>
<gene>
    <name evidence="1" type="ORF">pf16_56</name>
</gene>
<sequence length="665" mass="73675">MSDFKPFGQAVQHLFNQFINADKNKNQMFIVDVAGDDLWAHYLASFPAGTNPIFRERTEHDCSCCRNFVKNIGNVVYVKNGELMTVWDINIDDPVYSVVAKEMAKLVRSAPIKSIFLVGESSYGSAPNRDDKADVIWNHFHVAVPRERIIRNNASNAIGERSTDVAVLKRSVTEITADSIEVVSDLIASNSLYRGAEHKGTVAGLKKCQAEYAKLKTERERELWLWNTATPATRYRGTVIGTLLVALSEGEDLESAVKSFESKVAPQNYKRSTALVTQKMIDAASKKVEELGLEASLQRRYAVKEDISVNDVLFVNRDVKPKLLGGAFDSIAPTKQNAPELKNVETISVADFLANVLPRATEVELFVKSQHANNFVSLVAPAIADAQPLFKWGNAFSWSYDGEVTDSIKERVKAAGGKVDGALRVSLSWFNGDDLDLAVIKNGGERVYFGDRNRFGAALDVDMNAGCATNSTNPVENIVWSKHPQNGTYTVEVNNFNQRSTSNAGFEIEVEFGGRVFSFAQPKGLRHKERVSVGTITVRGNEITVHGLKEGSASIEKWGVTTEQWVPVDMVMRSPNFWEGKQVGNEHLFFMLKGCVNPDSTRGFYNEFLRDDLNEHRKVFELLGSKLKAPASENQLSGIGISTTKKESITVRVKGSVNRVLNVSF</sequence>
<evidence type="ECO:0000313" key="1">
    <source>
        <dbReference type="EMBL" id="AND74979.1"/>
    </source>
</evidence>
<accession>A0A1S5R3K5</accession>